<keyword evidence="2" id="KW-0378">Hydrolase</keyword>
<sequence length="697" mass="77112">MKDAFLARMRTVRRARNVVAAAGGPAAVSRYALRLLRTEGVAGLWSRVARHVLGTRPVGSNVRGDNTEARAALVSQLTLLNATDGSFMNDVGGTTLASGEAPTVSVMLIHRQGARLARETLIALQRASVVPESIEFGVIGCGEADAALDPLPGLRRSQVRSEADLLDGIHAFAQELRGEFVLLTTDAVQAQAGAIDALVRRLRTDVLAAAACAAILRVDATLIESGASWSPDGTFRRLGEGDDASDPSYSVSRRVPAATDLGVLIRRDVLLRAANSARTQPRATAIDALMRTLWQSNDPIVFEPEARFACQETPSAPAPAISVSAKSDRSAAPDALARAASDIRVLAFYLPQYHPIRENDEWWGKGFTEWTNVSKARPNFEGHYQPHLPADLGFYDLRVPEVRQAQADLARNAGLAGFCYYYYWFSGHRLLERPLQEVLDTGKPNFPFCICWANENWTRRWDGLESSLLIGQSYTQEDEVALFRDWLPLLRDERYIRVNGKPLVLIYRISLLPEPRRAAATWRRMAREAGLGDVYLAYVQSFDSWARGEKPADFDFDASVEFPPHGCGVPFAGDVQGLASAFRGALFDYQATAEVCLAKPNPGYPMFRGTMPSWDNTARKQNTGHIFLGASPEAYEAWLDRALSYTDRFACGDERIVFVNAWNEWGEGNHLEPDMRYKHAFLDATRRAISRWTHRPA</sequence>
<dbReference type="PANTHER" id="PTHR41244">
    <property type="entry name" value="RHAMNAN SYNTHESIS F"/>
    <property type="match status" value="1"/>
</dbReference>
<evidence type="ECO:0000313" key="2">
    <source>
        <dbReference type="EMBL" id="KDR37446.1"/>
    </source>
</evidence>
<reference evidence="4" key="3">
    <citation type="journal article" date="2019" name="Int. J. Syst. Evol. Microbiol.">
        <title>The Global Catalogue of Microorganisms (GCM) 10K type strain sequencing project: providing services to taxonomists for standard genome sequencing and annotation.</title>
        <authorList>
            <consortium name="The Broad Institute Genomics Platform"/>
            <consortium name="The Broad Institute Genome Sequencing Center for Infectious Disease"/>
            <person name="Wu L."/>
            <person name="Ma J."/>
        </authorList>
    </citation>
    <scope>NUCLEOTIDE SEQUENCE [LARGE SCALE GENOMIC DNA]</scope>
    <source>
        <strain evidence="4">CGMCC 1.11013</strain>
    </source>
</reference>
<dbReference type="EMBL" id="JFHE01000001">
    <property type="protein sequence ID" value="KDR37446.1"/>
    <property type="molecule type" value="Genomic_DNA"/>
</dbReference>
<dbReference type="RefSeq" id="WP_206539420.1">
    <property type="nucleotide sequence ID" value="NZ_BMEG01000003.1"/>
</dbReference>
<dbReference type="PANTHER" id="PTHR41244:SF1">
    <property type="entry name" value="GLYCOSYLTRANSFERASE"/>
    <property type="match status" value="1"/>
</dbReference>
<reference evidence="1" key="1">
    <citation type="journal article" date="2014" name="Int. J. Syst. Evol. Microbiol.">
        <title>Complete genome of a new Firmicutes species belonging to the dominant human colonic microbiota ('Ruminococcus bicirculans') reveals two chromosomes and a selective capacity to utilize plant glucans.</title>
        <authorList>
            <consortium name="NISC Comparative Sequencing Program"/>
            <person name="Wegmann U."/>
            <person name="Louis P."/>
            <person name="Goesmann A."/>
            <person name="Henrissat B."/>
            <person name="Duncan S.H."/>
            <person name="Flint H.J."/>
        </authorList>
    </citation>
    <scope>NUCLEOTIDE SEQUENCE</scope>
    <source>
        <strain evidence="1">CGMCC 1.11013</strain>
    </source>
</reference>
<dbReference type="EMBL" id="BMEG01000003">
    <property type="protein sequence ID" value="GGD69307.1"/>
    <property type="molecule type" value="Genomic_DNA"/>
</dbReference>
<dbReference type="GO" id="GO:0016787">
    <property type="term" value="F:hydrolase activity"/>
    <property type="evidence" value="ECO:0007669"/>
    <property type="project" value="UniProtKB-KW"/>
</dbReference>
<dbReference type="STRING" id="1071679.BG57_02275"/>
<dbReference type="Proteomes" id="UP000027439">
    <property type="component" value="Unassembled WGS sequence"/>
</dbReference>
<dbReference type="InterPro" id="IPR032719">
    <property type="entry name" value="WbsX"/>
</dbReference>
<evidence type="ECO:0000313" key="4">
    <source>
        <dbReference type="Proteomes" id="UP000597138"/>
    </source>
</evidence>
<dbReference type="eggNOG" id="COG0457">
    <property type="taxonomic scope" value="Bacteria"/>
</dbReference>
<dbReference type="Gene3D" id="3.20.20.80">
    <property type="entry name" value="Glycosidases"/>
    <property type="match status" value="1"/>
</dbReference>
<evidence type="ECO:0000313" key="3">
    <source>
        <dbReference type="Proteomes" id="UP000027439"/>
    </source>
</evidence>
<dbReference type="AlphaFoldDB" id="A0A069PJD2"/>
<protein>
    <submittedName>
        <fullName evidence="2">Glycosyl hydrolase</fullName>
    </submittedName>
</protein>
<comment type="caution">
    <text evidence="2">The sequence shown here is derived from an EMBL/GenBank/DDBJ whole genome shotgun (WGS) entry which is preliminary data.</text>
</comment>
<name>A0A069PJD2_9BURK</name>
<organism evidence="2 3">
    <name type="scientific">Caballeronia grimmiae</name>
    <dbReference type="NCBI Taxonomy" id="1071679"/>
    <lineage>
        <taxon>Bacteria</taxon>
        <taxon>Pseudomonadati</taxon>
        <taxon>Pseudomonadota</taxon>
        <taxon>Betaproteobacteria</taxon>
        <taxon>Burkholderiales</taxon>
        <taxon>Burkholderiaceae</taxon>
        <taxon>Caballeronia</taxon>
    </lineage>
</organism>
<keyword evidence="4" id="KW-1185">Reference proteome</keyword>
<reference evidence="1" key="4">
    <citation type="submission" date="2024-05" db="EMBL/GenBank/DDBJ databases">
        <authorList>
            <person name="Sun Q."/>
            <person name="Zhou Y."/>
        </authorList>
    </citation>
    <scope>NUCLEOTIDE SEQUENCE</scope>
    <source>
        <strain evidence="1">CGMCC 1.11013</strain>
    </source>
</reference>
<proteinExistence type="predicted"/>
<dbReference type="CDD" id="cd11579">
    <property type="entry name" value="Glyco_tran_WbsX"/>
    <property type="match status" value="1"/>
</dbReference>
<reference evidence="2 3" key="2">
    <citation type="submission" date="2014-03" db="EMBL/GenBank/DDBJ databases">
        <title>Draft Genome Sequences of Four Burkholderia Strains.</title>
        <authorList>
            <person name="Liu X.Y."/>
            <person name="Li C.X."/>
            <person name="Xu J.H."/>
        </authorList>
    </citation>
    <scope>NUCLEOTIDE SEQUENCE [LARGE SCALE GENOMIC DNA]</scope>
    <source>
        <strain evidence="2 3">R27</strain>
    </source>
</reference>
<evidence type="ECO:0000313" key="1">
    <source>
        <dbReference type="EMBL" id="GGD69307.1"/>
    </source>
</evidence>
<gene>
    <name evidence="2" type="ORF">BG57_02275</name>
    <name evidence="1" type="ORF">GCM10010985_24740</name>
</gene>
<accession>A0A069PJD2</accession>
<dbReference type="Proteomes" id="UP000597138">
    <property type="component" value="Unassembled WGS sequence"/>
</dbReference>
<dbReference type="Pfam" id="PF14307">
    <property type="entry name" value="Glyco_tran_WbsX"/>
    <property type="match status" value="1"/>
</dbReference>